<evidence type="ECO:0000256" key="1">
    <source>
        <dbReference type="ARBA" id="ARBA00009986"/>
    </source>
</evidence>
<keyword evidence="7" id="KW-1185">Reference proteome</keyword>
<dbReference type="Gene3D" id="3.40.309.10">
    <property type="entry name" value="Aldehyde Dehydrogenase, Chain A, domain 2"/>
    <property type="match status" value="1"/>
</dbReference>
<evidence type="ECO:0000256" key="4">
    <source>
        <dbReference type="RuleBase" id="RU003345"/>
    </source>
</evidence>
<proteinExistence type="inferred from homology"/>
<dbReference type="Pfam" id="PF00171">
    <property type="entry name" value="Aldedh"/>
    <property type="match status" value="1"/>
</dbReference>
<dbReference type="AlphaFoldDB" id="A0A857J1R2"/>
<dbReference type="InterPro" id="IPR016162">
    <property type="entry name" value="Ald_DH_N"/>
</dbReference>
<reference evidence="6 7" key="1">
    <citation type="submission" date="2020-01" db="EMBL/GenBank/DDBJ databases">
        <title>Genome sequencing of strain KACC 21265.</title>
        <authorList>
            <person name="Heo J."/>
            <person name="Kim S.-J."/>
            <person name="Kim J.-S."/>
            <person name="Hong S.-B."/>
            <person name="Kwon S.-W."/>
        </authorList>
    </citation>
    <scope>NUCLEOTIDE SEQUENCE [LARGE SCALE GENOMIC DNA]</scope>
    <source>
        <strain evidence="6 7">KACC 21265</strain>
    </source>
</reference>
<sequence length="493" mass="52586">MTQDVSQLRHPFLDGRPKRMLIGADWVPAASGRTFESRNPSTGELLAVLPEGDREDVDRAVAAARAAFEGPWSRFKPDERQALMLKFADLVDAHFDELAWLDSLDMGAPIRHTRGSRRHLVGLLRFFAGQATALYGQTAQTSVNGSMFAATLKEPVGVVGSIIPWNGPLWACIFKTAPVLATGCTLVLKPAEDAPLTPLRFAELALEAGVPPGVINVVTGFGRGAGAALAAHPGVDKVSFTGSVGTGQEIVRTSAGNLKRLSLELGGKSPHILFDDADVSRAAPAAAIGVFANAGQICSAGTRVFVQRGIYDEVVEAMARVGAGLKVGAGTDLASDIGPLISARQMERVLGYVDSAKEEGARLVEGGHRLDDPAGFFVRPTVFADVADPMRIAREEIFGPVASVMPFDTLDEVVRRANDSPFGLGAGVWTRDVGRAHAIARRLQAGSVWVNCYNQMDPSMPFGGYKTSGYGRESGVQQLDEYLNVKGLWIQHD</sequence>
<feature type="domain" description="Aldehyde dehydrogenase" evidence="5">
    <location>
        <begin position="26"/>
        <end position="486"/>
    </location>
</feature>
<dbReference type="InterPro" id="IPR016163">
    <property type="entry name" value="Ald_DH_C"/>
</dbReference>
<dbReference type="InterPro" id="IPR029510">
    <property type="entry name" value="Ald_DH_CS_GLU"/>
</dbReference>
<protein>
    <submittedName>
        <fullName evidence="6">Aldehyde dehydrogenase family protein</fullName>
    </submittedName>
</protein>
<comment type="similarity">
    <text evidence="1 4">Belongs to the aldehyde dehydrogenase family.</text>
</comment>
<dbReference type="FunFam" id="3.40.309.10:FF:000012">
    <property type="entry name" value="Betaine aldehyde dehydrogenase"/>
    <property type="match status" value="1"/>
</dbReference>
<gene>
    <name evidence="6" type="ORF">GT347_06370</name>
</gene>
<evidence type="ECO:0000313" key="6">
    <source>
        <dbReference type="EMBL" id="QHI97646.1"/>
    </source>
</evidence>
<dbReference type="PANTHER" id="PTHR11699">
    <property type="entry name" value="ALDEHYDE DEHYDROGENASE-RELATED"/>
    <property type="match status" value="1"/>
</dbReference>
<dbReference type="Gene3D" id="3.40.605.10">
    <property type="entry name" value="Aldehyde Dehydrogenase, Chain A, domain 1"/>
    <property type="match status" value="1"/>
</dbReference>
<evidence type="ECO:0000256" key="2">
    <source>
        <dbReference type="ARBA" id="ARBA00023002"/>
    </source>
</evidence>
<dbReference type="Proteomes" id="UP000464787">
    <property type="component" value="Chromosome"/>
</dbReference>
<dbReference type="RefSeq" id="WP_160551164.1">
    <property type="nucleotide sequence ID" value="NZ_CP047650.1"/>
</dbReference>
<evidence type="ECO:0000313" key="7">
    <source>
        <dbReference type="Proteomes" id="UP000464787"/>
    </source>
</evidence>
<dbReference type="FunFam" id="3.40.605.10:FF:000007">
    <property type="entry name" value="NAD/NADP-dependent betaine aldehyde dehydrogenase"/>
    <property type="match status" value="1"/>
</dbReference>
<dbReference type="GO" id="GO:0016620">
    <property type="term" value="F:oxidoreductase activity, acting on the aldehyde or oxo group of donors, NAD or NADP as acceptor"/>
    <property type="evidence" value="ECO:0007669"/>
    <property type="project" value="InterPro"/>
</dbReference>
<dbReference type="PROSITE" id="PS00687">
    <property type="entry name" value="ALDEHYDE_DEHYDR_GLU"/>
    <property type="match status" value="1"/>
</dbReference>
<dbReference type="InterPro" id="IPR015590">
    <property type="entry name" value="Aldehyde_DH_dom"/>
</dbReference>
<accession>A0A857J1R2</accession>
<evidence type="ECO:0000256" key="3">
    <source>
        <dbReference type="PROSITE-ProRule" id="PRU10007"/>
    </source>
</evidence>
<feature type="active site" evidence="3">
    <location>
        <position position="264"/>
    </location>
</feature>
<dbReference type="SUPFAM" id="SSF53720">
    <property type="entry name" value="ALDH-like"/>
    <property type="match status" value="1"/>
</dbReference>
<dbReference type="EMBL" id="CP047650">
    <property type="protein sequence ID" value="QHI97646.1"/>
    <property type="molecule type" value="Genomic_DNA"/>
</dbReference>
<dbReference type="InterPro" id="IPR016161">
    <property type="entry name" value="Ald_DH/histidinol_DH"/>
</dbReference>
<name>A0A857J1R2_9BURK</name>
<keyword evidence="2 4" id="KW-0560">Oxidoreductase</keyword>
<evidence type="ECO:0000259" key="5">
    <source>
        <dbReference type="Pfam" id="PF00171"/>
    </source>
</evidence>
<organism evidence="6 7">
    <name type="scientific">Xylophilus rhododendri</name>
    <dbReference type="NCBI Taxonomy" id="2697032"/>
    <lineage>
        <taxon>Bacteria</taxon>
        <taxon>Pseudomonadati</taxon>
        <taxon>Pseudomonadota</taxon>
        <taxon>Betaproteobacteria</taxon>
        <taxon>Burkholderiales</taxon>
        <taxon>Xylophilus</taxon>
    </lineage>
</organism>
<dbReference type="InterPro" id="IPR016160">
    <property type="entry name" value="Ald_DH_CS_CYS"/>
</dbReference>
<dbReference type="PROSITE" id="PS00070">
    <property type="entry name" value="ALDEHYDE_DEHYDR_CYS"/>
    <property type="match status" value="1"/>
</dbReference>
<dbReference type="KEGG" id="xyk:GT347_06370"/>